<dbReference type="AlphaFoldDB" id="A0A370B4P8"/>
<evidence type="ECO:0000313" key="2">
    <source>
        <dbReference type="Proteomes" id="UP000253741"/>
    </source>
</evidence>
<dbReference type="RefSeq" id="WP_114626254.1">
    <property type="nucleotide sequence ID" value="NZ_QQNA01000229.1"/>
</dbReference>
<name>A0A370B4P8_9ACTN</name>
<keyword evidence="2" id="KW-1185">Reference proteome</keyword>
<dbReference type="OrthoDB" id="3213425at2"/>
<dbReference type="EMBL" id="QQNA01000229">
    <property type="protein sequence ID" value="RDG35359.1"/>
    <property type="molecule type" value="Genomic_DNA"/>
</dbReference>
<comment type="caution">
    <text evidence="1">The sequence shown here is derived from an EMBL/GenBank/DDBJ whole genome shotgun (WGS) entry which is preliminary data.</text>
</comment>
<evidence type="ECO:0000313" key="1">
    <source>
        <dbReference type="EMBL" id="RDG35359.1"/>
    </source>
</evidence>
<reference evidence="1 2" key="1">
    <citation type="submission" date="2018-07" db="EMBL/GenBank/DDBJ databases">
        <title>Streptomyces species from bats.</title>
        <authorList>
            <person name="Dunlap C."/>
        </authorList>
    </citation>
    <scope>NUCLEOTIDE SEQUENCE [LARGE SCALE GENOMIC DNA]</scope>
    <source>
        <strain evidence="1 2">AC230</strain>
    </source>
</reference>
<proteinExistence type="predicted"/>
<accession>A0A370B4P8</accession>
<organism evidence="1 2">
    <name type="scientific">Streptomyces corynorhini</name>
    <dbReference type="NCBI Taxonomy" id="2282652"/>
    <lineage>
        <taxon>Bacteria</taxon>
        <taxon>Bacillati</taxon>
        <taxon>Actinomycetota</taxon>
        <taxon>Actinomycetes</taxon>
        <taxon>Kitasatosporales</taxon>
        <taxon>Streptomycetaceae</taxon>
        <taxon>Streptomyces</taxon>
    </lineage>
</organism>
<gene>
    <name evidence="1" type="ORF">DVH02_25800</name>
</gene>
<dbReference type="Proteomes" id="UP000253741">
    <property type="component" value="Unassembled WGS sequence"/>
</dbReference>
<sequence length="423" mass="46302">MRQFAQEVNRIGTERGTPLKYQQPSVSQWLKGQLPKESVRPLILEAFARRLRRPVTHAEAGFPSIASESQGRGDPNTVEEMIDLGSQDMSPSRRSILGASIFSAALTFPNWPEIVGRMESVQAGSTSRIGMPDVEMITKMTDHLYTLYDQFGGRHSRPMAATFLVNTVAPYLRADAPEGVRKAMMSAASYLCYLTGWMAVDEGLHGLAQSYYVKGLEFAGASADHMTYCHILRGMSVQAVDLGHGPAAVRLADAASAASPESGPRMNAFMAGQQAHSFAVAGDRVNALRSIRQAEKAMDMAESPLGTFGGYNPATLAYHVSQVRYALGDIPGSVESLQLHFRLRDPTDTQVSAMRFSSMLAERQLKMGHLEAACKTWNQVLDQYPAIHSGRVDEQVASIRALLGPYRSNSVAREIYERSLRAA</sequence>
<protein>
    <submittedName>
        <fullName evidence="1">Tetratricopeptide repeat protein</fullName>
    </submittedName>
</protein>